<name>A0A839TWP5_9BACL</name>
<evidence type="ECO:0000313" key="3">
    <source>
        <dbReference type="Proteomes" id="UP000517523"/>
    </source>
</evidence>
<dbReference type="PANTHER" id="PTHR43649">
    <property type="entry name" value="ARABINOSE-BINDING PROTEIN-RELATED"/>
    <property type="match status" value="1"/>
</dbReference>
<feature type="signal peptide" evidence="1">
    <location>
        <begin position="1"/>
        <end position="24"/>
    </location>
</feature>
<evidence type="ECO:0000313" key="2">
    <source>
        <dbReference type="EMBL" id="MBB3131276.1"/>
    </source>
</evidence>
<dbReference type="AlphaFoldDB" id="A0A839TWP5"/>
<dbReference type="Gene3D" id="3.40.190.10">
    <property type="entry name" value="Periplasmic binding protein-like II"/>
    <property type="match status" value="2"/>
</dbReference>
<proteinExistence type="predicted"/>
<sequence length="536" mass="59723">MKPNKTTAALLSLFVLLSLLSACSGGGSNEAEGTPPKESGINKTGMPIVADKINLKMVAGKAPTTASNWNEVMLWQEYEKLTNIHVTWEMVPNDNLTEKRNIMLAGGDYPDAFFTAAIPSTDLLKYGSQGVFIKLNDLIDQYAPNLKKLLDQYPEVRKGLTMPDGNIYSFPTIYDPQFTSVLAGGKMWIKKEWLDKLGLKEPETTEDFYNMLKAFKEKDPNGNNQADEIPFESIGLPAIMSYFKGAWGLGTRGAGHANVDMDNAGKLRFIPTDPNYKEMLEYLNKLYSEKLIAEDIFTIQANQFYATGAKGLYGATITTSPYTLMNQTGYIGASALKGTHGDQLYSAVGSPLAALGAFVITDKNKSPEATVRWMDYLYGEEGSKMFFMGFEGKSYEKTASGELQYTKEITANPNGLTLEQALVKYVVWPGGGYPNMVQQKFFKGAESQPESIQAAEKFKKYMPEEVWPTFNYTAEESTKMSALTADINTYVTEMAAKFVSGKASFSEWDNYIATLKKMRLDEYMQIYQAAYDRYKK</sequence>
<dbReference type="SUPFAM" id="SSF53850">
    <property type="entry name" value="Periplasmic binding protein-like II"/>
    <property type="match status" value="1"/>
</dbReference>
<dbReference type="PROSITE" id="PS51257">
    <property type="entry name" value="PROKAR_LIPOPROTEIN"/>
    <property type="match status" value="1"/>
</dbReference>
<accession>A0A839TWP5</accession>
<dbReference type="Proteomes" id="UP000517523">
    <property type="component" value="Unassembled WGS sequence"/>
</dbReference>
<dbReference type="RefSeq" id="WP_183585970.1">
    <property type="nucleotide sequence ID" value="NZ_JACHXJ010000006.1"/>
</dbReference>
<feature type="chain" id="PRO_5038337079" evidence="1">
    <location>
        <begin position="25"/>
        <end position="536"/>
    </location>
</feature>
<dbReference type="PANTHER" id="PTHR43649:SF12">
    <property type="entry name" value="DIACETYLCHITOBIOSE BINDING PROTEIN DASA"/>
    <property type="match status" value="1"/>
</dbReference>
<reference evidence="2 3" key="1">
    <citation type="submission" date="2020-08" db="EMBL/GenBank/DDBJ databases">
        <title>Genomic Encyclopedia of Type Strains, Phase III (KMG-III): the genomes of soil and plant-associated and newly described type strains.</title>
        <authorList>
            <person name="Whitman W."/>
        </authorList>
    </citation>
    <scope>NUCLEOTIDE SEQUENCE [LARGE SCALE GENOMIC DNA]</scope>
    <source>
        <strain evidence="2 3">CECT 5831</strain>
    </source>
</reference>
<protein>
    <submittedName>
        <fullName evidence="2">Putative aldouronate transport system substrate-binding protein</fullName>
    </submittedName>
</protein>
<dbReference type="InterPro" id="IPR050490">
    <property type="entry name" value="Bact_solute-bd_prot1"/>
</dbReference>
<keyword evidence="1" id="KW-0732">Signal</keyword>
<gene>
    <name evidence="2" type="ORF">FHS19_005996</name>
</gene>
<dbReference type="EMBL" id="JACHXJ010000006">
    <property type="protein sequence ID" value="MBB3131276.1"/>
    <property type="molecule type" value="Genomic_DNA"/>
</dbReference>
<organism evidence="2 3">
    <name type="scientific">Paenibacillus rhizosphaerae</name>
    <dbReference type="NCBI Taxonomy" id="297318"/>
    <lineage>
        <taxon>Bacteria</taxon>
        <taxon>Bacillati</taxon>
        <taxon>Bacillota</taxon>
        <taxon>Bacilli</taxon>
        <taxon>Bacillales</taxon>
        <taxon>Paenibacillaceae</taxon>
        <taxon>Paenibacillus</taxon>
    </lineage>
</organism>
<comment type="caution">
    <text evidence="2">The sequence shown here is derived from an EMBL/GenBank/DDBJ whole genome shotgun (WGS) entry which is preliminary data.</text>
</comment>
<evidence type="ECO:0000256" key="1">
    <source>
        <dbReference type="SAM" id="SignalP"/>
    </source>
</evidence>